<dbReference type="Proteomes" id="UP000321058">
    <property type="component" value="Unassembled WGS sequence"/>
</dbReference>
<feature type="transmembrane region" description="Helical" evidence="1">
    <location>
        <begin position="228"/>
        <end position="249"/>
    </location>
</feature>
<name>A0A512N1L4_9HYPH</name>
<comment type="caution">
    <text evidence="2">The sequence shown here is derived from an EMBL/GenBank/DDBJ whole genome shotgun (WGS) entry which is preliminary data.</text>
</comment>
<dbReference type="EMBL" id="BKAJ01000003">
    <property type="protein sequence ID" value="GEP52872.1"/>
    <property type="molecule type" value="Genomic_DNA"/>
</dbReference>
<proteinExistence type="predicted"/>
<evidence type="ECO:0008006" key="4">
    <source>
        <dbReference type="Google" id="ProtNLM"/>
    </source>
</evidence>
<keyword evidence="1" id="KW-1133">Transmembrane helix</keyword>
<dbReference type="RefSeq" id="WP_147144952.1">
    <property type="nucleotide sequence ID" value="NZ_BKAJ01000003.1"/>
</dbReference>
<feature type="transmembrane region" description="Helical" evidence="1">
    <location>
        <begin position="125"/>
        <end position="143"/>
    </location>
</feature>
<evidence type="ECO:0000313" key="2">
    <source>
        <dbReference type="EMBL" id="GEP52872.1"/>
    </source>
</evidence>
<protein>
    <recommendedName>
        <fullName evidence="4">Glycosyltransferase RgtA/B/C/D-like domain-containing protein</fullName>
    </recommendedName>
</protein>
<feature type="transmembrane region" description="Helical" evidence="1">
    <location>
        <begin position="155"/>
        <end position="175"/>
    </location>
</feature>
<feature type="transmembrane region" description="Helical" evidence="1">
    <location>
        <begin position="23"/>
        <end position="43"/>
    </location>
</feature>
<accession>A0A512N1L4</accession>
<feature type="transmembrane region" description="Helical" evidence="1">
    <location>
        <begin position="360"/>
        <end position="378"/>
    </location>
</feature>
<evidence type="ECO:0000256" key="1">
    <source>
        <dbReference type="SAM" id="Phobius"/>
    </source>
</evidence>
<feature type="transmembrane region" description="Helical" evidence="1">
    <location>
        <begin position="304"/>
        <end position="324"/>
    </location>
</feature>
<feature type="transmembrane region" description="Helical" evidence="1">
    <location>
        <begin position="336"/>
        <end position="354"/>
    </location>
</feature>
<feature type="transmembrane region" description="Helical" evidence="1">
    <location>
        <begin position="187"/>
        <end position="216"/>
    </location>
</feature>
<feature type="transmembrane region" description="Helical" evidence="1">
    <location>
        <begin position="261"/>
        <end position="284"/>
    </location>
</feature>
<sequence>MSDQPADLSALSVTTAEPLRQGLLTPTVIAATGLAAILTLAAVDAALRGPWLDEFWTLELSDTRKGLSALVWDGWMRDAHPPVFNAWATLLASLGITSIPAGRLVSNMLVAGLMILAAFRLSRRIPGQAGFAAALLLLTLSLPQAMESFAVYRSYFWQIAAIGTLALVARHVAAAKSDLAWRRDLDVAAIAALATVGSIGIHYVGALFGGLLAAAIAVCAFARGLRRWATLVLATAALSSLFIATSVALQMPSWAAQFDHSWIDLPGLAALGVLGSLAAAPLWLNPVPLAGLWLGRERAGDASQAWFVAMIGIVLAVGMAIVFAVHLVQPIVVDRYLFAVPVLVCALLAVPAARLARDRWLFGLLALVAVAGAARPMIETGIRPLWRENARTIAAIVAGCPTTQVYAASGWALGPAAETRAARREDPVFEQAYRSLAASAGFSVRFIGQGGSAQATPGACPVLLWYEHTPNEAEDDLPWAIEAAGFSGLEGARISVMRSATGFVLRADRP</sequence>
<gene>
    <name evidence="2" type="ORF">RSO01_00380</name>
</gene>
<evidence type="ECO:0000313" key="3">
    <source>
        <dbReference type="Proteomes" id="UP000321058"/>
    </source>
</evidence>
<dbReference type="OrthoDB" id="7531799at2"/>
<organism evidence="2 3">
    <name type="scientific">Reyranella soli</name>
    <dbReference type="NCBI Taxonomy" id="1230389"/>
    <lineage>
        <taxon>Bacteria</taxon>
        <taxon>Pseudomonadati</taxon>
        <taxon>Pseudomonadota</taxon>
        <taxon>Alphaproteobacteria</taxon>
        <taxon>Hyphomicrobiales</taxon>
        <taxon>Reyranellaceae</taxon>
        <taxon>Reyranella</taxon>
    </lineage>
</organism>
<keyword evidence="3" id="KW-1185">Reference proteome</keyword>
<keyword evidence="1" id="KW-0812">Transmembrane</keyword>
<keyword evidence="1" id="KW-0472">Membrane</keyword>
<dbReference type="AlphaFoldDB" id="A0A512N1L4"/>
<reference evidence="2 3" key="1">
    <citation type="submission" date="2019-07" db="EMBL/GenBank/DDBJ databases">
        <title>Whole genome shotgun sequence of Reyranella soli NBRC 108950.</title>
        <authorList>
            <person name="Hosoyama A."/>
            <person name="Uohara A."/>
            <person name="Ohji S."/>
            <person name="Ichikawa N."/>
        </authorList>
    </citation>
    <scope>NUCLEOTIDE SEQUENCE [LARGE SCALE GENOMIC DNA]</scope>
    <source>
        <strain evidence="2 3">NBRC 108950</strain>
    </source>
</reference>
<feature type="transmembrane region" description="Helical" evidence="1">
    <location>
        <begin position="84"/>
        <end position="105"/>
    </location>
</feature>